<proteinExistence type="predicted"/>
<gene>
    <name evidence="2" type="ORF">AC731_009435</name>
</gene>
<organism evidence="2 3">
    <name type="scientific">Thauera humireducens</name>
    <dbReference type="NCBI Taxonomy" id="1134435"/>
    <lineage>
        <taxon>Bacteria</taxon>
        <taxon>Pseudomonadati</taxon>
        <taxon>Pseudomonadota</taxon>
        <taxon>Betaproteobacteria</taxon>
        <taxon>Rhodocyclales</taxon>
        <taxon>Zoogloeaceae</taxon>
        <taxon>Thauera</taxon>
    </lineage>
</organism>
<dbReference type="STRING" id="1134435.AC731_009435"/>
<reference evidence="3" key="1">
    <citation type="submission" date="2016-03" db="EMBL/GenBank/DDBJ databases">
        <authorList>
            <person name="Ma C."/>
            <person name="Zhou S."/>
            <person name="Yang G."/>
        </authorList>
    </citation>
    <scope>NUCLEOTIDE SEQUENCE [LARGE SCALE GENOMIC DNA]</scope>
    <source>
        <strain evidence="3">SgZ-1</strain>
    </source>
</reference>
<feature type="transmembrane region" description="Helical" evidence="1">
    <location>
        <begin position="43"/>
        <end position="62"/>
    </location>
</feature>
<keyword evidence="3" id="KW-1185">Reference proteome</keyword>
<keyword evidence="1" id="KW-0472">Membrane</keyword>
<dbReference type="EMBL" id="CP014646">
    <property type="protein sequence ID" value="AMO37156.1"/>
    <property type="molecule type" value="Genomic_DNA"/>
</dbReference>
<evidence type="ECO:0008006" key="4">
    <source>
        <dbReference type="Google" id="ProtNLM"/>
    </source>
</evidence>
<evidence type="ECO:0000313" key="3">
    <source>
        <dbReference type="Proteomes" id="UP000036902"/>
    </source>
</evidence>
<dbReference type="KEGG" id="thu:AC731_009435"/>
<dbReference type="Proteomes" id="UP000036902">
    <property type="component" value="Chromosome"/>
</dbReference>
<protein>
    <recommendedName>
        <fullName evidence="4">Holin</fullName>
    </recommendedName>
</protein>
<sequence>MPERFLMQPGDYLVALLAMFAAIWGGLVSYFRRIQSGEQHSRLAAIAHIATSGFAGFIAWLGCVGAEVPAPFTGVICGLAGHMGAEFIRLLDHRFTDRLK</sequence>
<keyword evidence="1" id="KW-0812">Transmembrane</keyword>
<evidence type="ECO:0000256" key="1">
    <source>
        <dbReference type="SAM" id="Phobius"/>
    </source>
</evidence>
<keyword evidence="1" id="KW-1133">Transmembrane helix</keyword>
<dbReference type="InterPro" id="IPR032126">
    <property type="entry name" value="LydA_holin"/>
</dbReference>
<evidence type="ECO:0000313" key="2">
    <source>
        <dbReference type="EMBL" id="AMO37156.1"/>
    </source>
</evidence>
<dbReference type="Pfam" id="PF16083">
    <property type="entry name" value="Phage_holin_3_3"/>
    <property type="match status" value="1"/>
</dbReference>
<accession>A0A127K5C6</accession>
<feature type="transmembrane region" description="Helical" evidence="1">
    <location>
        <begin position="12"/>
        <end position="31"/>
    </location>
</feature>
<dbReference type="AlphaFoldDB" id="A0A127K5C6"/>
<name>A0A127K5C6_9RHOO</name>